<accession>A0ABQ2FIS3</accession>
<protein>
    <recommendedName>
        <fullName evidence="3">HK97 gp10 family phage protein</fullName>
    </recommendedName>
</protein>
<dbReference type="NCBIfam" id="TIGR01725">
    <property type="entry name" value="phge_HK97_gp10"/>
    <property type="match status" value="1"/>
</dbReference>
<keyword evidence="2" id="KW-1185">Reference proteome</keyword>
<dbReference type="Pfam" id="PF04883">
    <property type="entry name" value="HK97-gp10_like"/>
    <property type="match status" value="1"/>
</dbReference>
<name>A0ABQ2FIS3_9DEIO</name>
<proteinExistence type="predicted"/>
<organism evidence="1 2">
    <name type="scientific">Deinococcus radiotolerans</name>
    <dbReference type="NCBI Taxonomy" id="1309407"/>
    <lineage>
        <taxon>Bacteria</taxon>
        <taxon>Thermotogati</taxon>
        <taxon>Deinococcota</taxon>
        <taxon>Deinococci</taxon>
        <taxon>Deinococcales</taxon>
        <taxon>Deinococcaceae</taxon>
        <taxon>Deinococcus</taxon>
    </lineage>
</organism>
<dbReference type="EMBL" id="BMPE01000001">
    <property type="protein sequence ID" value="GGK91392.1"/>
    <property type="molecule type" value="Genomic_DNA"/>
</dbReference>
<dbReference type="Proteomes" id="UP000604341">
    <property type="component" value="Unassembled WGS sequence"/>
</dbReference>
<dbReference type="InterPro" id="IPR010064">
    <property type="entry name" value="HK97-gp10_tail"/>
</dbReference>
<comment type="caution">
    <text evidence="1">The sequence shown here is derived from an EMBL/GenBank/DDBJ whole genome shotgun (WGS) entry which is preliminary data.</text>
</comment>
<evidence type="ECO:0000313" key="1">
    <source>
        <dbReference type="EMBL" id="GGK91392.1"/>
    </source>
</evidence>
<evidence type="ECO:0008006" key="3">
    <source>
        <dbReference type="Google" id="ProtNLM"/>
    </source>
</evidence>
<reference evidence="2" key="1">
    <citation type="journal article" date="2019" name="Int. J. Syst. Evol. Microbiol.">
        <title>The Global Catalogue of Microorganisms (GCM) 10K type strain sequencing project: providing services to taxonomists for standard genome sequencing and annotation.</title>
        <authorList>
            <consortium name="The Broad Institute Genomics Platform"/>
            <consortium name="The Broad Institute Genome Sequencing Center for Infectious Disease"/>
            <person name="Wu L."/>
            <person name="Ma J."/>
        </authorList>
    </citation>
    <scope>NUCLEOTIDE SEQUENCE [LARGE SCALE GENOMIC DNA]</scope>
    <source>
        <strain evidence="2">JCM 19173</strain>
    </source>
</reference>
<gene>
    <name evidence="1" type="ORF">GCM10010844_07370</name>
</gene>
<evidence type="ECO:0000313" key="2">
    <source>
        <dbReference type="Proteomes" id="UP000604341"/>
    </source>
</evidence>
<dbReference type="RefSeq" id="WP_189067580.1">
    <property type="nucleotide sequence ID" value="NZ_BMPE01000001.1"/>
</dbReference>
<sequence>MAFQLKKGREKALAAGQRRAGTAALELRNEIVRRTPVGKSRPGYTGGRLKQSIGLTKIGEGHYRVGTNVPYAPFVEFGTRKQKAQPYFRPAIEAMRKRRG</sequence>